<protein>
    <submittedName>
        <fullName evidence="8">4Fe-4S protein</fullName>
    </submittedName>
</protein>
<dbReference type="EMBL" id="CP001684">
    <property type="protein sequence ID" value="ACV21814.1"/>
    <property type="molecule type" value="Genomic_DNA"/>
</dbReference>
<accession>C7N4H9</accession>
<dbReference type="AlphaFoldDB" id="C7N4H9"/>
<dbReference type="Gene3D" id="3.30.70.20">
    <property type="match status" value="2"/>
</dbReference>
<feature type="domain" description="4Fe-4S ferredoxin-type" evidence="7">
    <location>
        <begin position="155"/>
        <end position="174"/>
    </location>
</feature>
<feature type="domain" description="4Fe-4S ferredoxin-type" evidence="7">
    <location>
        <begin position="68"/>
        <end position="101"/>
    </location>
</feature>
<dbReference type="PANTHER" id="PTHR42859">
    <property type="entry name" value="OXIDOREDUCTASE"/>
    <property type="match status" value="1"/>
</dbReference>
<keyword evidence="1" id="KW-0813">Transport</keyword>
<keyword evidence="9" id="KW-1185">Reference proteome</keyword>
<dbReference type="InterPro" id="IPR050294">
    <property type="entry name" value="RnfB_subfamily"/>
</dbReference>
<keyword evidence="2" id="KW-0004">4Fe-4S</keyword>
<evidence type="ECO:0000313" key="9">
    <source>
        <dbReference type="Proteomes" id="UP000002026"/>
    </source>
</evidence>
<dbReference type="GO" id="GO:0051539">
    <property type="term" value="F:4 iron, 4 sulfur cluster binding"/>
    <property type="evidence" value="ECO:0007669"/>
    <property type="project" value="UniProtKB-KW"/>
</dbReference>
<dbReference type="KEGG" id="shi:Shel_07580"/>
<evidence type="ECO:0000256" key="1">
    <source>
        <dbReference type="ARBA" id="ARBA00022448"/>
    </source>
</evidence>
<dbReference type="PROSITE" id="PS51379">
    <property type="entry name" value="4FE4S_FER_2"/>
    <property type="match status" value="4"/>
</dbReference>
<keyword evidence="3" id="KW-0479">Metal-binding</keyword>
<dbReference type="InterPro" id="IPR017896">
    <property type="entry name" value="4Fe4S_Fe-S-bd"/>
</dbReference>
<reference evidence="8 9" key="1">
    <citation type="journal article" date="2009" name="Stand. Genomic Sci.">
        <title>Complete genome sequence of Slackia heliotrinireducens type strain (RHS 1).</title>
        <authorList>
            <person name="Pukall R."/>
            <person name="Lapidus A."/>
            <person name="Nolan M."/>
            <person name="Copeland A."/>
            <person name="Glavina Del Rio T."/>
            <person name="Lucas S."/>
            <person name="Chen F."/>
            <person name="Tice H."/>
            <person name="Cheng J.F."/>
            <person name="Chertkov O."/>
            <person name="Bruce D."/>
            <person name="Goodwin L."/>
            <person name="Kuske C."/>
            <person name="Brettin T."/>
            <person name="Detter J.C."/>
            <person name="Han C."/>
            <person name="Pitluck S."/>
            <person name="Pati A."/>
            <person name="Mavrommatis K."/>
            <person name="Ivanova N."/>
            <person name="Ovchinnikova G."/>
            <person name="Chen A."/>
            <person name="Palaniappan K."/>
            <person name="Schneider S."/>
            <person name="Rohde M."/>
            <person name="Chain P."/>
            <person name="D'haeseleer P."/>
            <person name="Goker M."/>
            <person name="Bristow J."/>
            <person name="Eisen J.A."/>
            <person name="Markowitz V."/>
            <person name="Kyrpides N.C."/>
            <person name="Klenk H.P."/>
            <person name="Hugenholtz P."/>
        </authorList>
    </citation>
    <scope>NUCLEOTIDE SEQUENCE [LARGE SCALE GENOMIC DNA]</scope>
    <source>
        <strain evidence="9">ATCC 29202 / DSM 20476 / NCTC 11029 / RHS 1</strain>
    </source>
</reference>
<dbReference type="InterPro" id="IPR017900">
    <property type="entry name" value="4Fe4S_Fe_S_CS"/>
</dbReference>
<dbReference type="HOGENOM" id="CLU_077329_0_1_11"/>
<feature type="domain" description="4Fe-4S ferredoxin-type" evidence="7">
    <location>
        <begin position="31"/>
        <end position="61"/>
    </location>
</feature>
<dbReference type="eggNOG" id="COG0437">
    <property type="taxonomic scope" value="Bacteria"/>
</dbReference>
<dbReference type="Pfam" id="PF12838">
    <property type="entry name" value="Fer4_7"/>
    <property type="match status" value="2"/>
</dbReference>
<evidence type="ECO:0000256" key="4">
    <source>
        <dbReference type="ARBA" id="ARBA00022982"/>
    </source>
</evidence>
<evidence type="ECO:0000256" key="3">
    <source>
        <dbReference type="ARBA" id="ARBA00022723"/>
    </source>
</evidence>
<dbReference type="STRING" id="471855.Shel_07580"/>
<dbReference type="CDD" id="cd16373">
    <property type="entry name" value="DMSOR_beta_like"/>
    <property type="match status" value="1"/>
</dbReference>
<dbReference type="SUPFAM" id="SSF54862">
    <property type="entry name" value="4Fe-4S ferredoxins"/>
    <property type="match status" value="1"/>
</dbReference>
<evidence type="ECO:0000256" key="6">
    <source>
        <dbReference type="ARBA" id="ARBA00023014"/>
    </source>
</evidence>
<proteinExistence type="predicted"/>
<dbReference type="PANTHER" id="PTHR42859:SF10">
    <property type="entry name" value="DIMETHYLSULFOXIDE REDUCTASE CHAIN B"/>
    <property type="match status" value="1"/>
</dbReference>
<dbReference type="Proteomes" id="UP000002026">
    <property type="component" value="Chromosome"/>
</dbReference>
<dbReference type="PROSITE" id="PS00198">
    <property type="entry name" value="4FE4S_FER_1"/>
    <property type="match status" value="1"/>
</dbReference>
<keyword evidence="5" id="KW-0408">Iron</keyword>
<feature type="domain" description="4Fe-4S ferredoxin-type" evidence="7">
    <location>
        <begin position="108"/>
        <end position="144"/>
    </location>
</feature>
<name>C7N4H9_SLAHD</name>
<sequence length="221" mass="23847">MAKVAAGAIVAAEVVAGLADSSDDLLRPPGAGDEKDFLSKCIKCGRCIEACPYQALYAQTGAFGAGIGAPTLNVRNQACRMCEDMPCIPVCPTGALEKLETRNDIRMGLAVIDREHCIAIKGMRCEVCYRACPLIDRAITLDKRVRDNDYIHTVFEPIIDVDACTGCGLCVERCVVTDPCVPIKIVRDREDAIRQIEEEQAKEISSAYGASEGKWAPAGSY</sequence>
<keyword evidence="6" id="KW-0411">Iron-sulfur</keyword>
<organism evidence="8 9">
    <name type="scientific">Slackia heliotrinireducens (strain ATCC 29202 / DSM 20476 / NCTC 11029 / RHS 1)</name>
    <name type="common">Peptococcus heliotrinreducens</name>
    <dbReference type="NCBI Taxonomy" id="471855"/>
    <lineage>
        <taxon>Bacteria</taxon>
        <taxon>Bacillati</taxon>
        <taxon>Actinomycetota</taxon>
        <taxon>Coriobacteriia</taxon>
        <taxon>Eggerthellales</taxon>
        <taxon>Eggerthellaceae</taxon>
        <taxon>Slackia</taxon>
    </lineage>
</organism>
<evidence type="ECO:0000256" key="2">
    <source>
        <dbReference type="ARBA" id="ARBA00022485"/>
    </source>
</evidence>
<gene>
    <name evidence="8" type="ordered locus">Shel_07580</name>
</gene>
<evidence type="ECO:0000313" key="8">
    <source>
        <dbReference type="EMBL" id="ACV21814.1"/>
    </source>
</evidence>
<evidence type="ECO:0000259" key="7">
    <source>
        <dbReference type="PROSITE" id="PS51379"/>
    </source>
</evidence>
<dbReference type="GO" id="GO:0046872">
    <property type="term" value="F:metal ion binding"/>
    <property type="evidence" value="ECO:0007669"/>
    <property type="project" value="UniProtKB-KW"/>
</dbReference>
<keyword evidence="4" id="KW-0249">Electron transport</keyword>
<evidence type="ECO:0000256" key="5">
    <source>
        <dbReference type="ARBA" id="ARBA00023004"/>
    </source>
</evidence>